<proteinExistence type="predicted"/>
<organism evidence="1 2">
    <name type="scientific">Vitis vinifera</name>
    <name type="common">Grape</name>
    <dbReference type="NCBI Taxonomy" id="29760"/>
    <lineage>
        <taxon>Eukaryota</taxon>
        <taxon>Viridiplantae</taxon>
        <taxon>Streptophyta</taxon>
        <taxon>Embryophyta</taxon>
        <taxon>Tracheophyta</taxon>
        <taxon>Spermatophyta</taxon>
        <taxon>Magnoliopsida</taxon>
        <taxon>eudicotyledons</taxon>
        <taxon>Gunneridae</taxon>
        <taxon>Pentapetalae</taxon>
        <taxon>rosids</taxon>
        <taxon>Vitales</taxon>
        <taxon>Vitaceae</taxon>
        <taxon>Viteae</taxon>
        <taxon>Vitis</taxon>
    </lineage>
</organism>
<evidence type="ECO:0000313" key="2">
    <source>
        <dbReference type="Proteomes" id="UP000288805"/>
    </source>
</evidence>
<comment type="caution">
    <text evidence="1">The sequence shown here is derived from an EMBL/GenBank/DDBJ whole genome shotgun (WGS) entry which is preliminary data.</text>
</comment>
<dbReference type="AlphaFoldDB" id="A0A438JIM9"/>
<protein>
    <submittedName>
        <fullName evidence="1">Uncharacterized protein</fullName>
    </submittedName>
</protein>
<accession>A0A438JIM9</accession>
<dbReference type="PANTHER" id="PTHR36617:SF15">
    <property type="entry name" value="REVERSE TRANSCRIPTASE ZINC-BINDING DOMAIN-CONTAINING PROTEIN"/>
    <property type="match status" value="1"/>
</dbReference>
<gene>
    <name evidence="1" type="ORF">CK203_011017</name>
</gene>
<dbReference type="PANTHER" id="PTHR36617">
    <property type="entry name" value="PROTEIN, PUTATIVE-RELATED"/>
    <property type="match status" value="1"/>
</dbReference>
<evidence type="ECO:0000313" key="1">
    <source>
        <dbReference type="EMBL" id="RVX08811.1"/>
    </source>
</evidence>
<dbReference type="Proteomes" id="UP000288805">
    <property type="component" value="Unassembled WGS sequence"/>
</dbReference>
<reference evidence="1 2" key="1">
    <citation type="journal article" date="2018" name="PLoS Genet.">
        <title>Population sequencing reveals clonal diversity and ancestral inbreeding in the grapevine cultivar Chardonnay.</title>
        <authorList>
            <person name="Roach M.J."/>
            <person name="Johnson D.L."/>
            <person name="Bohlmann J."/>
            <person name="van Vuuren H.J."/>
            <person name="Jones S.J."/>
            <person name="Pretorius I.S."/>
            <person name="Schmidt S.A."/>
            <person name="Borneman A.R."/>
        </authorList>
    </citation>
    <scope>NUCLEOTIDE SEQUENCE [LARGE SCALE GENOMIC DNA]</scope>
    <source>
        <strain evidence="2">cv. Chardonnay</strain>
        <tissue evidence="1">Leaf</tissue>
    </source>
</reference>
<name>A0A438JIM9_VITVI</name>
<sequence>MEKRGGWSSREVRDAHGLGLWKGICMNWELVSNRLVFIVGNGRRVRFWRDKWCGDSPLCSSFPSLFALTNDKEESVANVWDSWRSGVGGDGILALVIEDVEDRVSWTETKSGKFSVKSLYLAIEAGVRLGFLQALFGMQMCSLRSVFLHGRLHRAKH</sequence>
<dbReference type="EMBL" id="QGNW01000040">
    <property type="protein sequence ID" value="RVX08811.1"/>
    <property type="molecule type" value="Genomic_DNA"/>
</dbReference>